<dbReference type="InterPro" id="IPR025906">
    <property type="entry name" value="YjfB_motility"/>
</dbReference>
<dbReference type="Pfam" id="PF14070">
    <property type="entry name" value="YjfB_motility"/>
    <property type="match status" value="1"/>
</dbReference>
<protein>
    <submittedName>
        <fullName evidence="1">Putative motility protein</fullName>
    </submittedName>
</protein>
<sequence length="58" mass="6242">MNISTLSTVMKQNSLSQAVGIQLLKMSNDQATQQGQDLAKMMAQSVQPHVGGNLDIKI</sequence>
<gene>
    <name evidence="1" type="ORF">BVG16_11615</name>
</gene>
<name>A0A1T2XF81_9BACL</name>
<keyword evidence="2" id="KW-1185">Reference proteome</keyword>
<accession>A0A1T2XF81</accession>
<dbReference type="OrthoDB" id="1924973at2"/>
<dbReference type="EMBL" id="MSZX01000004">
    <property type="protein sequence ID" value="OPA78510.1"/>
    <property type="molecule type" value="Genomic_DNA"/>
</dbReference>
<dbReference type="STRING" id="1324314.BVG16_11615"/>
<evidence type="ECO:0000313" key="1">
    <source>
        <dbReference type="EMBL" id="OPA78510.1"/>
    </source>
</evidence>
<proteinExistence type="predicted"/>
<dbReference type="AlphaFoldDB" id="A0A1T2XF81"/>
<evidence type="ECO:0000313" key="2">
    <source>
        <dbReference type="Proteomes" id="UP000190188"/>
    </source>
</evidence>
<dbReference type="RefSeq" id="WP_078498847.1">
    <property type="nucleotide sequence ID" value="NZ_MSZX01000004.1"/>
</dbReference>
<dbReference type="Proteomes" id="UP000190188">
    <property type="component" value="Unassembled WGS sequence"/>
</dbReference>
<organism evidence="1 2">
    <name type="scientific">Paenibacillus selenitireducens</name>
    <dbReference type="NCBI Taxonomy" id="1324314"/>
    <lineage>
        <taxon>Bacteria</taxon>
        <taxon>Bacillati</taxon>
        <taxon>Bacillota</taxon>
        <taxon>Bacilli</taxon>
        <taxon>Bacillales</taxon>
        <taxon>Paenibacillaceae</taxon>
        <taxon>Paenibacillus</taxon>
    </lineage>
</organism>
<comment type="caution">
    <text evidence="1">The sequence shown here is derived from an EMBL/GenBank/DDBJ whole genome shotgun (WGS) entry which is preliminary data.</text>
</comment>
<reference evidence="1 2" key="1">
    <citation type="submission" date="2017-01" db="EMBL/GenBank/DDBJ databases">
        <title>Genome analysis of Paenibacillus selenitrireducens ES3-24.</title>
        <authorList>
            <person name="Xu D."/>
            <person name="Yao R."/>
            <person name="Zheng S."/>
        </authorList>
    </citation>
    <scope>NUCLEOTIDE SEQUENCE [LARGE SCALE GENOMIC DNA]</scope>
    <source>
        <strain evidence="1 2">ES3-24</strain>
    </source>
</reference>